<evidence type="ECO:0000313" key="3">
    <source>
        <dbReference type="Proteomes" id="UP000314294"/>
    </source>
</evidence>
<evidence type="ECO:0000256" key="1">
    <source>
        <dbReference type="SAM" id="MobiDB-lite"/>
    </source>
</evidence>
<comment type="caution">
    <text evidence="2">The sequence shown here is derived from an EMBL/GenBank/DDBJ whole genome shotgun (WGS) entry which is preliminary data.</text>
</comment>
<dbReference type="Proteomes" id="UP000314294">
    <property type="component" value="Unassembled WGS sequence"/>
</dbReference>
<reference evidence="2 3" key="1">
    <citation type="submission" date="2019-03" db="EMBL/GenBank/DDBJ databases">
        <title>First draft genome of Liparis tanakae, snailfish: a comprehensive survey of snailfish specific genes.</title>
        <authorList>
            <person name="Kim W."/>
            <person name="Song I."/>
            <person name="Jeong J.-H."/>
            <person name="Kim D."/>
            <person name="Kim S."/>
            <person name="Ryu S."/>
            <person name="Song J.Y."/>
            <person name="Lee S.K."/>
        </authorList>
    </citation>
    <scope>NUCLEOTIDE SEQUENCE [LARGE SCALE GENOMIC DNA]</scope>
    <source>
        <tissue evidence="2">Muscle</tissue>
    </source>
</reference>
<feature type="region of interest" description="Disordered" evidence="1">
    <location>
        <begin position="102"/>
        <end position="143"/>
    </location>
</feature>
<keyword evidence="3" id="KW-1185">Reference proteome</keyword>
<protein>
    <submittedName>
        <fullName evidence="2">Uncharacterized protein</fullName>
    </submittedName>
</protein>
<dbReference type="AlphaFoldDB" id="A0A4Z2GBI3"/>
<organism evidence="2 3">
    <name type="scientific">Liparis tanakae</name>
    <name type="common">Tanaka's snailfish</name>
    <dbReference type="NCBI Taxonomy" id="230148"/>
    <lineage>
        <taxon>Eukaryota</taxon>
        <taxon>Metazoa</taxon>
        <taxon>Chordata</taxon>
        <taxon>Craniata</taxon>
        <taxon>Vertebrata</taxon>
        <taxon>Euteleostomi</taxon>
        <taxon>Actinopterygii</taxon>
        <taxon>Neopterygii</taxon>
        <taxon>Teleostei</taxon>
        <taxon>Neoteleostei</taxon>
        <taxon>Acanthomorphata</taxon>
        <taxon>Eupercaria</taxon>
        <taxon>Perciformes</taxon>
        <taxon>Cottioidei</taxon>
        <taxon>Cottales</taxon>
        <taxon>Liparidae</taxon>
        <taxon>Liparis</taxon>
    </lineage>
</organism>
<sequence length="143" mass="15915">MTSCTVNRSLSSTVIGRANANSKLFLFKEEDKGLKGIETGSLPDDVQHWSPDHSEETVLLGALRSSLFIGPWGRRGGERGEQITRLQHDVLVILRRRGQRTEPLLTSDQQQVEQEEEEQGGGVHELDARAVEEPGGQIIKMKQ</sequence>
<evidence type="ECO:0000313" key="2">
    <source>
        <dbReference type="EMBL" id="TNN50571.1"/>
    </source>
</evidence>
<gene>
    <name evidence="2" type="ORF">EYF80_039211</name>
</gene>
<proteinExistence type="predicted"/>
<dbReference type="EMBL" id="SRLO01000612">
    <property type="protein sequence ID" value="TNN50571.1"/>
    <property type="molecule type" value="Genomic_DNA"/>
</dbReference>
<accession>A0A4Z2GBI3</accession>
<name>A0A4Z2GBI3_9TELE</name>